<comment type="similarity">
    <text evidence="10">Belongs to the protein kinase superfamily.</text>
</comment>
<dbReference type="Gene3D" id="3.30.200.20">
    <property type="entry name" value="Phosphorylase Kinase, domain 1"/>
    <property type="match status" value="1"/>
</dbReference>
<keyword evidence="15" id="KW-1185">Reference proteome</keyword>
<reference evidence="14" key="1">
    <citation type="submission" date="2020-05" db="EMBL/GenBank/DDBJ databases">
        <title>Mycena genomes resolve the evolution of fungal bioluminescence.</title>
        <authorList>
            <person name="Tsai I.J."/>
        </authorList>
    </citation>
    <scope>NUCLEOTIDE SEQUENCE</scope>
    <source>
        <strain evidence="14">CCC161011</strain>
    </source>
</reference>
<proteinExistence type="inferred from homology"/>
<comment type="catalytic activity">
    <reaction evidence="7">
        <text>L-threonyl-[protein] + ATP = O-phospho-L-threonyl-[protein] + ADP + H(+)</text>
        <dbReference type="Rhea" id="RHEA:46608"/>
        <dbReference type="Rhea" id="RHEA-COMP:11060"/>
        <dbReference type="Rhea" id="RHEA-COMP:11605"/>
        <dbReference type="ChEBI" id="CHEBI:15378"/>
        <dbReference type="ChEBI" id="CHEBI:30013"/>
        <dbReference type="ChEBI" id="CHEBI:30616"/>
        <dbReference type="ChEBI" id="CHEBI:61977"/>
        <dbReference type="ChEBI" id="CHEBI:456216"/>
        <dbReference type="EC" id="2.7.11.1"/>
    </reaction>
</comment>
<feature type="signal peptide" evidence="12">
    <location>
        <begin position="1"/>
        <end position="22"/>
    </location>
</feature>
<dbReference type="InterPro" id="IPR011009">
    <property type="entry name" value="Kinase-like_dom_sf"/>
</dbReference>
<feature type="chain" id="PRO_5034181829" description="non-specific serine/threonine protein kinase" evidence="12">
    <location>
        <begin position="23"/>
        <end position="415"/>
    </location>
</feature>
<dbReference type="InterPro" id="IPR008271">
    <property type="entry name" value="Ser/Thr_kinase_AS"/>
</dbReference>
<dbReference type="Gene3D" id="1.10.510.10">
    <property type="entry name" value="Transferase(Phosphotransferase) domain 1"/>
    <property type="match status" value="2"/>
</dbReference>
<dbReference type="InterPro" id="IPR000719">
    <property type="entry name" value="Prot_kinase_dom"/>
</dbReference>
<accession>A0A8H7CTT0</accession>
<feature type="domain" description="Protein kinase" evidence="13">
    <location>
        <begin position="135"/>
        <end position="415"/>
    </location>
</feature>
<dbReference type="Proteomes" id="UP000620124">
    <property type="component" value="Unassembled WGS sequence"/>
</dbReference>
<dbReference type="AlphaFoldDB" id="A0A8H7CTT0"/>
<evidence type="ECO:0000256" key="4">
    <source>
        <dbReference type="ARBA" id="ARBA00022741"/>
    </source>
</evidence>
<evidence type="ECO:0000256" key="1">
    <source>
        <dbReference type="ARBA" id="ARBA00012513"/>
    </source>
</evidence>
<dbReference type="InterPro" id="IPR017441">
    <property type="entry name" value="Protein_kinase_ATP_BS"/>
</dbReference>
<keyword evidence="12" id="KW-0732">Signal</keyword>
<evidence type="ECO:0000256" key="9">
    <source>
        <dbReference type="PROSITE-ProRule" id="PRU10141"/>
    </source>
</evidence>
<gene>
    <name evidence="14" type="ORF">MVEN_01471900</name>
</gene>
<comment type="caution">
    <text evidence="14">The sequence shown here is derived from an EMBL/GenBank/DDBJ whole genome shotgun (WGS) entry which is preliminary data.</text>
</comment>
<dbReference type="SMART" id="SM00220">
    <property type="entry name" value="S_TKc"/>
    <property type="match status" value="1"/>
</dbReference>
<evidence type="ECO:0000256" key="8">
    <source>
        <dbReference type="ARBA" id="ARBA00048679"/>
    </source>
</evidence>
<dbReference type="PROSITE" id="PS00108">
    <property type="entry name" value="PROTEIN_KINASE_ST"/>
    <property type="match status" value="1"/>
</dbReference>
<evidence type="ECO:0000313" key="14">
    <source>
        <dbReference type="EMBL" id="KAF7347173.1"/>
    </source>
</evidence>
<evidence type="ECO:0000256" key="2">
    <source>
        <dbReference type="ARBA" id="ARBA00022527"/>
    </source>
</evidence>
<dbReference type="GO" id="GO:0005524">
    <property type="term" value="F:ATP binding"/>
    <property type="evidence" value="ECO:0007669"/>
    <property type="project" value="UniProtKB-UniRule"/>
</dbReference>
<dbReference type="PROSITE" id="PS00107">
    <property type="entry name" value="PROTEIN_KINASE_ATP"/>
    <property type="match status" value="1"/>
</dbReference>
<feature type="compositionally biased region" description="Polar residues" evidence="11">
    <location>
        <begin position="113"/>
        <end position="123"/>
    </location>
</feature>
<dbReference type="EMBL" id="JACAZI010000012">
    <property type="protein sequence ID" value="KAF7347173.1"/>
    <property type="molecule type" value="Genomic_DNA"/>
</dbReference>
<feature type="binding site" evidence="9">
    <location>
        <position position="163"/>
    </location>
    <ligand>
        <name>ATP</name>
        <dbReference type="ChEBI" id="CHEBI:30616"/>
    </ligand>
</feature>
<dbReference type="SUPFAM" id="SSF56112">
    <property type="entry name" value="Protein kinase-like (PK-like)"/>
    <property type="match status" value="1"/>
</dbReference>
<evidence type="ECO:0000256" key="3">
    <source>
        <dbReference type="ARBA" id="ARBA00022679"/>
    </source>
</evidence>
<keyword evidence="4 9" id="KW-0547">Nucleotide-binding</keyword>
<dbReference type="GO" id="GO:0004674">
    <property type="term" value="F:protein serine/threonine kinase activity"/>
    <property type="evidence" value="ECO:0007669"/>
    <property type="project" value="UniProtKB-KW"/>
</dbReference>
<keyword evidence="3" id="KW-0808">Transferase</keyword>
<dbReference type="PANTHER" id="PTHR24356">
    <property type="entry name" value="SERINE/THREONINE-PROTEIN KINASE"/>
    <property type="match status" value="1"/>
</dbReference>
<evidence type="ECO:0000256" key="6">
    <source>
        <dbReference type="ARBA" id="ARBA00022840"/>
    </source>
</evidence>
<organism evidence="14 15">
    <name type="scientific">Mycena venus</name>
    <dbReference type="NCBI Taxonomy" id="2733690"/>
    <lineage>
        <taxon>Eukaryota</taxon>
        <taxon>Fungi</taxon>
        <taxon>Dikarya</taxon>
        <taxon>Basidiomycota</taxon>
        <taxon>Agaricomycotina</taxon>
        <taxon>Agaricomycetes</taxon>
        <taxon>Agaricomycetidae</taxon>
        <taxon>Agaricales</taxon>
        <taxon>Marasmiineae</taxon>
        <taxon>Mycenaceae</taxon>
        <taxon>Mycena</taxon>
    </lineage>
</organism>
<dbReference type="EC" id="2.7.11.1" evidence="1"/>
<dbReference type="PROSITE" id="PS50011">
    <property type="entry name" value="PROTEIN_KINASE_DOM"/>
    <property type="match status" value="1"/>
</dbReference>
<evidence type="ECO:0000256" key="12">
    <source>
        <dbReference type="SAM" id="SignalP"/>
    </source>
</evidence>
<dbReference type="PANTHER" id="PTHR24356:SF163">
    <property type="entry name" value="3-PHOSPHOINOSITIDE-DEPENDENT PROTEIN KINASE 1-RELATED"/>
    <property type="match status" value="1"/>
</dbReference>
<keyword evidence="5 14" id="KW-0418">Kinase</keyword>
<sequence>MPTKYNMIIRLWAFAFLKLLESLCSASSTSTIALEHLKDFASYAYAFYSDLLQEPTFNSFKSDWLQSLGLLARFKADTANLLDPPSPTTCGTSRSPFLSRELKHEPSSVPPSIRNSKTASKHGSNPPVKPSLQDFQLGRTLGKGSYSTVKCATSRTGREYAIKIVNKKPLIRAQEVEMAFTERKALIRLRAHPGIVSLYYAFQDDWSLYFVIDLAIHGDIQSLVSGLGSLSTSCVRYYAAQLADAIQYMHSKNVIHGDLKLENLLLNDAFQIKITGFGTGKVLENAGQHTRSFVTDYLTWEKVKKVDYRFPDGFDEQAKDLVKQLLVRDPLKRLGAEHEGSENDRSGLKSHPFFAWIAWKSLWDDVAPPIQAGLVKNDQPLVEGEDQDWEDLGAEWDDEEDSDGLSWASDASSSL</sequence>
<keyword evidence="6 9" id="KW-0067">ATP-binding</keyword>
<keyword evidence="2 10" id="KW-0723">Serine/threonine-protein kinase</keyword>
<evidence type="ECO:0000256" key="5">
    <source>
        <dbReference type="ARBA" id="ARBA00022777"/>
    </source>
</evidence>
<evidence type="ECO:0000256" key="7">
    <source>
        <dbReference type="ARBA" id="ARBA00047899"/>
    </source>
</evidence>
<feature type="region of interest" description="Disordered" evidence="11">
    <location>
        <begin position="85"/>
        <end position="133"/>
    </location>
</feature>
<evidence type="ECO:0000256" key="10">
    <source>
        <dbReference type="RuleBase" id="RU000304"/>
    </source>
</evidence>
<feature type="region of interest" description="Disordered" evidence="11">
    <location>
        <begin position="376"/>
        <end position="415"/>
    </location>
</feature>
<name>A0A8H7CTT0_9AGAR</name>
<evidence type="ECO:0000256" key="11">
    <source>
        <dbReference type="SAM" id="MobiDB-lite"/>
    </source>
</evidence>
<dbReference type="Pfam" id="PF00069">
    <property type="entry name" value="Pkinase"/>
    <property type="match status" value="1"/>
</dbReference>
<feature type="compositionally biased region" description="Acidic residues" evidence="11">
    <location>
        <begin position="383"/>
        <end position="403"/>
    </location>
</feature>
<dbReference type="GO" id="GO:0035556">
    <property type="term" value="P:intracellular signal transduction"/>
    <property type="evidence" value="ECO:0007669"/>
    <property type="project" value="TreeGrafter"/>
</dbReference>
<dbReference type="InterPro" id="IPR050236">
    <property type="entry name" value="Ser_Thr_kinase_AGC"/>
</dbReference>
<evidence type="ECO:0000259" key="13">
    <source>
        <dbReference type="PROSITE" id="PS50011"/>
    </source>
</evidence>
<comment type="catalytic activity">
    <reaction evidence="8">
        <text>L-seryl-[protein] + ATP = O-phospho-L-seryl-[protein] + ADP + H(+)</text>
        <dbReference type="Rhea" id="RHEA:17989"/>
        <dbReference type="Rhea" id="RHEA-COMP:9863"/>
        <dbReference type="Rhea" id="RHEA-COMP:11604"/>
        <dbReference type="ChEBI" id="CHEBI:15378"/>
        <dbReference type="ChEBI" id="CHEBI:29999"/>
        <dbReference type="ChEBI" id="CHEBI:30616"/>
        <dbReference type="ChEBI" id="CHEBI:83421"/>
        <dbReference type="ChEBI" id="CHEBI:456216"/>
        <dbReference type="EC" id="2.7.11.1"/>
    </reaction>
</comment>
<protein>
    <recommendedName>
        <fullName evidence="1">non-specific serine/threonine protein kinase</fullName>
        <ecNumber evidence="1">2.7.11.1</ecNumber>
    </recommendedName>
</protein>
<dbReference type="OrthoDB" id="347657at2759"/>
<evidence type="ECO:0000313" key="15">
    <source>
        <dbReference type="Proteomes" id="UP000620124"/>
    </source>
</evidence>